<feature type="non-terminal residue" evidence="1">
    <location>
        <position position="26"/>
    </location>
</feature>
<organism evidence="1 2">
    <name type="scientific">Lacticaseibacillus paracasei subsp. paracasei Lpp49</name>
    <dbReference type="NCBI Taxonomy" id="1256213"/>
    <lineage>
        <taxon>Bacteria</taxon>
        <taxon>Bacillati</taxon>
        <taxon>Bacillota</taxon>
        <taxon>Bacilli</taxon>
        <taxon>Lactobacillales</taxon>
        <taxon>Lactobacillaceae</taxon>
        <taxon>Lacticaseibacillus</taxon>
    </lineage>
</organism>
<dbReference type="AlphaFoldDB" id="A0ABC9T8U1"/>
<comment type="caution">
    <text evidence="1">The sequence shown here is derived from an EMBL/GenBank/DDBJ whole genome shotgun (WGS) entry which is preliminary data.</text>
</comment>
<reference evidence="1 2" key="1">
    <citation type="journal article" date="2013" name="PLoS ONE">
        <title>Lactobacillus paracasei comparative genomics: towards species pan-genome definition and exploitation of diversity.</title>
        <authorList>
            <person name="Smokvina T."/>
            <person name="Wels M."/>
            <person name="Polka J."/>
            <person name="Chervaux C."/>
            <person name="Brisse S."/>
            <person name="Boekhorst J."/>
            <person name="van Hylckama Vlieg J.E."/>
            <person name="Siezen R.J."/>
        </authorList>
    </citation>
    <scope>NUCLEOTIDE SEQUENCE [LARGE SCALE GENOMIC DNA]</scope>
    <source>
        <strain evidence="1 2">Lpp49</strain>
    </source>
</reference>
<dbReference type="Proteomes" id="UP000014310">
    <property type="component" value="Unassembled WGS sequence"/>
</dbReference>
<accession>A0ABC9T8U1</accession>
<protein>
    <submittedName>
        <fullName evidence="1">Uncharacterized protein</fullName>
    </submittedName>
</protein>
<evidence type="ECO:0000313" key="1">
    <source>
        <dbReference type="EMBL" id="EPC89030.1"/>
    </source>
</evidence>
<evidence type="ECO:0000313" key="2">
    <source>
        <dbReference type="Proteomes" id="UP000014310"/>
    </source>
</evidence>
<dbReference type="EMBL" id="ANKJ01000084">
    <property type="protein sequence ID" value="EPC89030.1"/>
    <property type="molecule type" value="Genomic_DNA"/>
</dbReference>
<gene>
    <name evidence="1" type="ORF">Lpp49_14495</name>
</gene>
<name>A0ABC9T8U1_LACPA</name>
<proteinExistence type="predicted"/>
<sequence>MNGKLIYLVDKDEYIFITTINWQECQ</sequence>